<keyword evidence="3" id="KW-0722">Serine protease inhibitor</keyword>
<evidence type="ECO:0000256" key="4">
    <source>
        <dbReference type="SAM" id="MobiDB-lite"/>
    </source>
</evidence>
<dbReference type="PROSITE" id="PS00285">
    <property type="entry name" value="POTATO_INHIBITOR"/>
    <property type="match status" value="1"/>
</dbReference>
<accession>A0ABP1G9R9</accession>
<evidence type="ECO:0000256" key="2">
    <source>
        <dbReference type="ARBA" id="ARBA00022690"/>
    </source>
</evidence>
<comment type="similarity">
    <text evidence="1">Belongs to the protease inhibitor I13 (potato type I serine protease inhibitor) family.</text>
</comment>
<keyword evidence="6" id="KW-1185">Reference proteome</keyword>
<dbReference type="Gene3D" id="3.30.10.10">
    <property type="entry name" value="Trypsin Inhibitor V, subunit A"/>
    <property type="match status" value="1"/>
</dbReference>
<dbReference type="EMBL" id="CAXHTA020000019">
    <property type="protein sequence ID" value="CAL5228965.1"/>
    <property type="molecule type" value="Genomic_DNA"/>
</dbReference>
<dbReference type="PANTHER" id="PTHR33091">
    <property type="entry name" value="PROTEIN, PUTATIVE, EXPRESSED-RELATED"/>
    <property type="match status" value="1"/>
</dbReference>
<dbReference type="PRINTS" id="PR00292">
    <property type="entry name" value="POTATOINHBTR"/>
</dbReference>
<evidence type="ECO:0000313" key="6">
    <source>
        <dbReference type="Proteomes" id="UP001497392"/>
    </source>
</evidence>
<evidence type="ECO:0000256" key="1">
    <source>
        <dbReference type="ARBA" id="ARBA00008210"/>
    </source>
</evidence>
<protein>
    <submittedName>
        <fullName evidence="5">G12198 protein</fullName>
    </submittedName>
</protein>
<reference evidence="5 6" key="1">
    <citation type="submission" date="2024-06" db="EMBL/GenBank/DDBJ databases">
        <authorList>
            <person name="Kraege A."/>
            <person name="Thomma B."/>
        </authorList>
    </citation>
    <scope>NUCLEOTIDE SEQUENCE [LARGE SCALE GENOMIC DNA]</scope>
</reference>
<dbReference type="Proteomes" id="UP001497392">
    <property type="component" value="Unassembled WGS sequence"/>
</dbReference>
<organism evidence="5 6">
    <name type="scientific">Coccomyxa viridis</name>
    <dbReference type="NCBI Taxonomy" id="1274662"/>
    <lineage>
        <taxon>Eukaryota</taxon>
        <taxon>Viridiplantae</taxon>
        <taxon>Chlorophyta</taxon>
        <taxon>core chlorophytes</taxon>
        <taxon>Trebouxiophyceae</taxon>
        <taxon>Trebouxiophyceae incertae sedis</taxon>
        <taxon>Coccomyxaceae</taxon>
        <taxon>Coccomyxa</taxon>
    </lineage>
</organism>
<evidence type="ECO:0000313" key="5">
    <source>
        <dbReference type="EMBL" id="CAL5228965.1"/>
    </source>
</evidence>
<comment type="caution">
    <text evidence="5">The sequence shown here is derived from an EMBL/GenBank/DDBJ whole genome shotgun (WGS) entry which is preliminary data.</text>
</comment>
<name>A0ABP1G9R9_9CHLO</name>
<keyword evidence="2" id="KW-0646">Protease inhibitor</keyword>
<proteinExistence type="inferred from homology"/>
<feature type="region of interest" description="Disordered" evidence="4">
    <location>
        <begin position="142"/>
        <end position="175"/>
    </location>
</feature>
<feature type="compositionally biased region" description="Low complexity" evidence="4">
    <location>
        <begin position="152"/>
        <end position="163"/>
    </location>
</feature>
<dbReference type="Pfam" id="PF00280">
    <property type="entry name" value="potato_inhibit"/>
    <property type="match status" value="1"/>
</dbReference>
<dbReference type="InterPro" id="IPR000864">
    <property type="entry name" value="Prot_inh_pot1"/>
</dbReference>
<sequence length="277" mass="28197">MKRRDGYNPPFISPEHHIAKTVLPWMRAKATAALIVTLVLRAAVSLPLTATAPGPSQAQGVTRSILTRRSTSRADSPASSMPENREGPSSTPEVSQAGQSQELLPRGAPSSIDTDATASPIANSPVTTVHALSADTPGAAGDLVAGGSMPQAAGSVPGSGSAADEGLPSGAPQAQISANDTASLSSGSLVFDGAGRLISGATGFGDSPPEYTGKQEWPELVGENAALAKAQLVTETHLQVILVPAGSAVTSDYRTNRIRIFYDPATFVVVQPSPAIG</sequence>
<evidence type="ECO:0000256" key="3">
    <source>
        <dbReference type="ARBA" id="ARBA00022900"/>
    </source>
</evidence>
<gene>
    <name evidence="5" type="primary">g12198</name>
    <name evidence="5" type="ORF">VP750_LOCUS10871</name>
</gene>
<dbReference type="InterPro" id="IPR036354">
    <property type="entry name" value="Prot_inh_pot1_sf"/>
</dbReference>
<dbReference type="PANTHER" id="PTHR33091:SF29">
    <property type="entry name" value="SUBTILISIN INHIBITOR 1"/>
    <property type="match status" value="1"/>
</dbReference>
<dbReference type="SUPFAM" id="SSF54654">
    <property type="entry name" value="CI-2 family of serine protease inhibitors"/>
    <property type="match status" value="1"/>
</dbReference>
<feature type="compositionally biased region" description="Polar residues" evidence="4">
    <location>
        <begin position="111"/>
        <end position="121"/>
    </location>
</feature>
<feature type="compositionally biased region" description="Polar residues" evidence="4">
    <location>
        <begin position="77"/>
        <end position="102"/>
    </location>
</feature>
<feature type="region of interest" description="Disordered" evidence="4">
    <location>
        <begin position="50"/>
        <end position="121"/>
    </location>
</feature>